<dbReference type="InterPro" id="IPR001660">
    <property type="entry name" value="SAM"/>
</dbReference>
<organism evidence="4">
    <name type="scientific">Lobosphaera incisa</name>
    <dbReference type="NCBI Taxonomy" id="312850"/>
    <lineage>
        <taxon>Eukaryota</taxon>
        <taxon>Viridiplantae</taxon>
        <taxon>Chlorophyta</taxon>
        <taxon>core chlorophytes</taxon>
        <taxon>Trebouxiophyceae</taxon>
        <taxon>Trebouxiales</taxon>
        <taxon>Trebouxiaceae</taxon>
        <taxon>Lobosphaera</taxon>
    </lineage>
</organism>
<dbReference type="PANTHER" id="PTHR21974:SF2">
    <property type="entry name" value="RE15880P"/>
    <property type="match status" value="1"/>
</dbReference>
<protein>
    <submittedName>
        <fullName evidence="4">Lipid body protein</fullName>
    </submittedName>
</protein>
<gene>
    <name evidence="4" type="primary">g4703</name>
</gene>
<dbReference type="Gene3D" id="1.20.120.330">
    <property type="entry name" value="Nucleotidyltransferases domain 2"/>
    <property type="match status" value="1"/>
</dbReference>
<reference evidence="4" key="1">
    <citation type="submission" date="2016-12" db="EMBL/GenBank/DDBJ databases">
        <title>Lipid Body Proteins in Lobosphaera incisa.</title>
        <authorList>
            <person name="Siegler H."/>
            <person name="Valerius O."/>
            <person name="Ischebeck T."/>
            <person name="Tourasse N."/>
            <person name="Vallon O."/>
            <person name="Khozin-Goldberg I."/>
            <person name="Braus G."/>
            <person name="Feussner I."/>
        </authorList>
    </citation>
    <scope>NUCLEOTIDE SEQUENCE</scope>
    <source>
        <strain evidence="4">SAG2468</strain>
    </source>
</reference>
<dbReference type="PROSITE" id="PS50105">
    <property type="entry name" value="SAM_DOMAIN"/>
    <property type="match status" value="1"/>
</dbReference>
<dbReference type="InterPro" id="IPR013761">
    <property type="entry name" value="SAM/pointed_sf"/>
</dbReference>
<feature type="compositionally biased region" description="Polar residues" evidence="2">
    <location>
        <begin position="105"/>
        <end position="125"/>
    </location>
</feature>
<accession>A0A1X9QDU3</accession>
<evidence type="ECO:0000313" key="4">
    <source>
        <dbReference type="EMBL" id="ARQ20724.1"/>
    </source>
</evidence>
<dbReference type="AlphaFoldDB" id="A0A1X9QDU3"/>
<dbReference type="SUPFAM" id="SSF47769">
    <property type="entry name" value="SAM/Pointed domain"/>
    <property type="match status" value="1"/>
</dbReference>
<dbReference type="PANTHER" id="PTHR21974">
    <property type="entry name" value="RE15880P"/>
    <property type="match status" value="1"/>
</dbReference>
<evidence type="ECO:0000256" key="1">
    <source>
        <dbReference type="SAM" id="Coils"/>
    </source>
</evidence>
<sequence>MATRQPGQDGRSKLASWSVDDVCQMLSDLELASISAKFKENAVNGPDLEDLSEQDLQTCLGLTPLQARKVRRKVAELSGNVPSNPQAQGTTTALQPATPAKQASVPFQANAHNSTTPPPAKQSQFKKSDLEEYRNLSQRIDQLQRERVEEATAPQELRLRQLQQILGATQQQLATCQTEAAGEAEKHKDIDDGAWYPGKLIRGKGHHKEKQERLSRAAAEADAKVQKVTAQLQRVQADIAAQSVTVQDLHAKVQELKQLQAAQAALIERLFAGATPASDAVEDQLEAQVKQLAQRQQEAERALAPYVVGGKEVNAAARQLDQAQQELARAFGMSGIDLANDFIRPGIGPGGLGGLAADIAKRRSMDNAQQLVATAVHHIRQARMALPMLPGITEACVDQLDRVFGDIVFDNIFSDMRARRDIMNAQSAVESMARDVHYTVRWAQEAIAKLQADVDAHRINRTGVTAQLHSRRLGLLELACKQVAAAHT</sequence>
<keyword evidence="1" id="KW-0175">Coiled coil</keyword>
<dbReference type="EMBL" id="KY346882">
    <property type="protein sequence ID" value="ARQ20724.1"/>
    <property type="molecule type" value="mRNA"/>
</dbReference>
<name>A0A1X9QDU3_9CHLO</name>
<feature type="coiled-coil region" evidence="1">
    <location>
        <begin position="278"/>
        <end position="333"/>
    </location>
</feature>
<evidence type="ECO:0000259" key="3">
    <source>
        <dbReference type="PROSITE" id="PS50105"/>
    </source>
</evidence>
<evidence type="ECO:0000256" key="2">
    <source>
        <dbReference type="SAM" id="MobiDB-lite"/>
    </source>
</evidence>
<feature type="region of interest" description="Disordered" evidence="2">
    <location>
        <begin position="76"/>
        <end position="129"/>
    </location>
</feature>
<feature type="coiled-coil region" evidence="1">
    <location>
        <begin position="211"/>
        <end position="238"/>
    </location>
</feature>
<feature type="compositionally biased region" description="Polar residues" evidence="2">
    <location>
        <begin position="80"/>
        <end position="95"/>
    </location>
</feature>
<dbReference type="Pfam" id="PF00536">
    <property type="entry name" value="SAM_1"/>
    <property type="match status" value="1"/>
</dbReference>
<proteinExistence type="evidence at transcript level"/>
<feature type="domain" description="SAM" evidence="3">
    <location>
        <begin position="17"/>
        <end position="69"/>
    </location>
</feature>
<dbReference type="Gene3D" id="1.10.150.50">
    <property type="entry name" value="Transcription Factor, Ets-1"/>
    <property type="match status" value="1"/>
</dbReference>